<gene>
    <name evidence="1" type="ORF">RRG08_004158</name>
</gene>
<dbReference type="AlphaFoldDB" id="A0AAE0YY22"/>
<organism evidence="1 2">
    <name type="scientific">Elysia crispata</name>
    <name type="common">lettuce slug</name>
    <dbReference type="NCBI Taxonomy" id="231223"/>
    <lineage>
        <taxon>Eukaryota</taxon>
        <taxon>Metazoa</taxon>
        <taxon>Spiralia</taxon>
        <taxon>Lophotrochozoa</taxon>
        <taxon>Mollusca</taxon>
        <taxon>Gastropoda</taxon>
        <taxon>Heterobranchia</taxon>
        <taxon>Euthyneura</taxon>
        <taxon>Panpulmonata</taxon>
        <taxon>Sacoglossa</taxon>
        <taxon>Placobranchoidea</taxon>
        <taxon>Plakobranchidae</taxon>
        <taxon>Elysia</taxon>
    </lineage>
</organism>
<keyword evidence="2" id="KW-1185">Reference proteome</keyword>
<reference evidence="1" key="1">
    <citation type="journal article" date="2023" name="G3 (Bethesda)">
        <title>A reference genome for the long-term kleptoplast-retaining sea slug Elysia crispata morphotype clarki.</title>
        <authorList>
            <person name="Eastman K.E."/>
            <person name="Pendleton A.L."/>
            <person name="Shaikh M.A."/>
            <person name="Suttiyut T."/>
            <person name="Ogas R."/>
            <person name="Tomko P."/>
            <person name="Gavelis G."/>
            <person name="Widhalm J.R."/>
            <person name="Wisecaver J.H."/>
        </authorList>
    </citation>
    <scope>NUCLEOTIDE SEQUENCE</scope>
    <source>
        <strain evidence="1">ECLA1</strain>
    </source>
</reference>
<evidence type="ECO:0000313" key="2">
    <source>
        <dbReference type="Proteomes" id="UP001283361"/>
    </source>
</evidence>
<name>A0AAE0YY22_9GAST</name>
<proteinExistence type="predicted"/>
<accession>A0AAE0YY22</accession>
<evidence type="ECO:0000313" key="1">
    <source>
        <dbReference type="EMBL" id="KAK3758337.1"/>
    </source>
</evidence>
<comment type="caution">
    <text evidence="1">The sequence shown here is derived from an EMBL/GenBank/DDBJ whole genome shotgun (WGS) entry which is preliminary data.</text>
</comment>
<sequence length="150" mass="16564">MRLPCLGFDYFFSRLLSYSSSKTRLDFFHLLKNPVLSFPDNSVYRNSRYCSSVSRFLLFQRRAAALSVGSFSSRDGLQLCQSVPSLPETGCSSVSRILLFQRRAAALSVGSFSSRDGLQLSVGSFSSKDGLQLYQSVPSLPDTGCCITKD</sequence>
<dbReference type="EMBL" id="JAWDGP010005274">
    <property type="protein sequence ID" value="KAK3758337.1"/>
    <property type="molecule type" value="Genomic_DNA"/>
</dbReference>
<dbReference type="Proteomes" id="UP001283361">
    <property type="component" value="Unassembled WGS sequence"/>
</dbReference>
<protein>
    <submittedName>
        <fullName evidence="1">Uncharacterized protein</fullName>
    </submittedName>
</protein>